<accession>A0A8T0ELK4</accession>
<feature type="signal peptide" evidence="2">
    <location>
        <begin position="1"/>
        <end position="20"/>
    </location>
</feature>
<evidence type="ECO:0000313" key="5">
    <source>
        <dbReference type="Proteomes" id="UP000807504"/>
    </source>
</evidence>
<comment type="caution">
    <text evidence="4">The sequence shown here is derived from an EMBL/GenBank/DDBJ whole genome shotgun (WGS) entry which is preliminary data.</text>
</comment>
<dbReference type="SUPFAM" id="SSF57184">
    <property type="entry name" value="Growth factor receptor domain"/>
    <property type="match status" value="1"/>
</dbReference>
<organism evidence="4 5">
    <name type="scientific">Argiope bruennichi</name>
    <name type="common">Wasp spider</name>
    <name type="synonym">Aranea bruennichi</name>
    <dbReference type="NCBI Taxonomy" id="94029"/>
    <lineage>
        <taxon>Eukaryota</taxon>
        <taxon>Metazoa</taxon>
        <taxon>Ecdysozoa</taxon>
        <taxon>Arthropoda</taxon>
        <taxon>Chelicerata</taxon>
        <taxon>Arachnida</taxon>
        <taxon>Araneae</taxon>
        <taxon>Araneomorphae</taxon>
        <taxon>Entelegynae</taxon>
        <taxon>Araneoidea</taxon>
        <taxon>Araneidae</taxon>
        <taxon>Argiope</taxon>
    </lineage>
</organism>
<evidence type="ECO:0000256" key="2">
    <source>
        <dbReference type="SAM" id="SignalP"/>
    </source>
</evidence>
<sequence>MESQLLKTFLLLSFLRSAVPATLNFLSDSEIRNHINQEWNKSKNSSCEESQCAPGHCINVLGRDICLWPEGINRSHSGKDVGVRVKCQRSLSCFPGECSIVKEKEVCLCPPGYFSEHGFCKEATNVCSHFDCKPGQCMKEFGEEKCLCPAGYTAKDDKCVEISLHVPGKLTTVMLMVIVSAASVILTTLFGVGICYYFSQRG</sequence>
<dbReference type="InterPro" id="IPR000742">
    <property type="entry name" value="EGF"/>
</dbReference>
<feature type="domain" description="EGF-like" evidence="3">
    <location>
        <begin position="86"/>
        <end position="121"/>
    </location>
</feature>
<dbReference type="AlphaFoldDB" id="A0A8T0ELK4"/>
<name>A0A8T0ELK4_ARGBR</name>
<feature type="transmembrane region" description="Helical" evidence="1">
    <location>
        <begin position="173"/>
        <end position="198"/>
    </location>
</feature>
<reference evidence="4" key="1">
    <citation type="journal article" date="2020" name="bioRxiv">
        <title>Chromosome-level reference genome of the European wasp spider Argiope bruennichi: a resource for studies on range expansion and evolutionary adaptation.</title>
        <authorList>
            <person name="Sheffer M.M."/>
            <person name="Hoppe A."/>
            <person name="Krehenwinkel H."/>
            <person name="Uhl G."/>
            <person name="Kuss A.W."/>
            <person name="Jensen L."/>
            <person name="Jensen C."/>
            <person name="Gillespie R.G."/>
            <person name="Hoff K.J."/>
            <person name="Prost S."/>
        </authorList>
    </citation>
    <scope>NUCLEOTIDE SEQUENCE</scope>
</reference>
<evidence type="ECO:0000313" key="4">
    <source>
        <dbReference type="EMBL" id="KAF8774777.1"/>
    </source>
</evidence>
<dbReference type="Proteomes" id="UP000807504">
    <property type="component" value="Unassembled WGS sequence"/>
</dbReference>
<proteinExistence type="predicted"/>
<feature type="chain" id="PRO_5035936670" evidence="2">
    <location>
        <begin position="21"/>
        <end position="202"/>
    </location>
</feature>
<dbReference type="InterPro" id="IPR009030">
    <property type="entry name" value="Growth_fac_rcpt_cys_sf"/>
</dbReference>
<dbReference type="EMBL" id="JABXBU010002227">
    <property type="protein sequence ID" value="KAF8774777.1"/>
    <property type="molecule type" value="Genomic_DNA"/>
</dbReference>
<gene>
    <name evidence="4" type="ORF">HNY73_017291</name>
</gene>
<evidence type="ECO:0000259" key="3">
    <source>
        <dbReference type="SMART" id="SM00181"/>
    </source>
</evidence>
<feature type="domain" description="EGF-like" evidence="3">
    <location>
        <begin position="126"/>
        <end position="160"/>
    </location>
</feature>
<dbReference type="Gene3D" id="2.10.25.10">
    <property type="entry name" value="Laminin"/>
    <property type="match status" value="1"/>
</dbReference>
<keyword evidence="2" id="KW-0732">Signal</keyword>
<keyword evidence="1" id="KW-1133">Transmembrane helix</keyword>
<keyword evidence="1" id="KW-0812">Transmembrane</keyword>
<keyword evidence="5" id="KW-1185">Reference proteome</keyword>
<keyword evidence="1" id="KW-0472">Membrane</keyword>
<protein>
    <submittedName>
        <fullName evidence="4">Fibrillin-3 like protein</fullName>
    </submittedName>
</protein>
<dbReference type="SMART" id="SM00181">
    <property type="entry name" value="EGF"/>
    <property type="match status" value="2"/>
</dbReference>
<evidence type="ECO:0000256" key="1">
    <source>
        <dbReference type="SAM" id="Phobius"/>
    </source>
</evidence>
<reference evidence="4" key="2">
    <citation type="submission" date="2020-06" db="EMBL/GenBank/DDBJ databases">
        <authorList>
            <person name="Sheffer M."/>
        </authorList>
    </citation>
    <scope>NUCLEOTIDE SEQUENCE</scope>
</reference>